<accession>A0AAC8YSJ5</accession>
<dbReference type="AlphaFoldDB" id="A0AAC8YSJ5"/>
<organism evidence="2 4">
    <name type="scientific">Aminobacter aminovorans</name>
    <name type="common">Chelatobacter heintzii</name>
    <dbReference type="NCBI Taxonomy" id="83263"/>
    <lineage>
        <taxon>Bacteria</taxon>
        <taxon>Pseudomonadati</taxon>
        <taxon>Pseudomonadota</taxon>
        <taxon>Alphaproteobacteria</taxon>
        <taxon>Hyphomicrobiales</taxon>
        <taxon>Phyllobacteriaceae</taxon>
        <taxon>Aminobacter</taxon>
    </lineage>
</organism>
<dbReference type="KEGG" id="aak:AA2016_4507"/>
<dbReference type="EMBL" id="CP015005">
    <property type="protein sequence ID" value="AMS43419.1"/>
    <property type="molecule type" value="Genomic_DNA"/>
</dbReference>
<keyword evidence="5" id="KW-1185">Reference proteome</keyword>
<dbReference type="Proteomes" id="UP000577697">
    <property type="component" value="Unassembled WGS sequence"/>
</dbReference>
<gene>
    <name evidence="2" type="ORF">AA2016_4507</name>
    <name evidence="3" type="ORF">FHS67_001756</name>
</gene>
<sequence>MVRTFRSFFFGGLAMLAAAMFLSMPASALEREAGLYSASPAVYVYVLPDVAPIDAILVAERRHELRNRDAHAVAYTVANQPLTQWRIAVDSYSRIDPHIAVV</sequence>
<reference evidence="3 5" key="2">
    <citation type="submission" date="2020-08" db="EMBL/GenBank/DDBJ databases">
        <title>Genomic Encyclopedia of Type Strains, Phase IV (KMG-IV): sequencing the most valuable type-strain genomes for metagenomic binning, comparative biology and taxonomic classification.</title>
        <authorList>
            <person name="Goeker M."/>
        </authorList>
    </citation>
    <scope>NUCLEOTIDE SEQUENCE [LARGE SCALE GENOMIC DNA]</scope>
    <source>
        <strain evidence="3 5">DSM 10368</strain>
    </source>
</reference>
<dbReference type="EMBL" id="JACICB010000005">
    <property type="protein sequence ID" value="MBB3705444.1"/>
    <property type="molecule type" value="Genomic_DNA"/>
</dbReference>
<evidence type="ECO:0000256" key="1">
    <source>
        <dbReference type="SAM" id="SignalP"/>
    </source>
</evidence>
<feature type="signal peptide" evidence="1">
    <location>
        <begin position="1"/>
        <end position="28"/>
    </location>
</feature>
<protein>
    <submittedName>
        <fullName evidence="2">Uncharacterized protein</fullName>
    </submittedName>
</protein>
<evidence type="ECO:0000313" key="3">
    <source>
        <dbReference type="EMBL" id="MBB3705444.1"/>
    </source>
</evidence>
<dbReference type="Proteomes" id="UP000075755">
    <property type="component" value="Chromosome"/>
</dbReference>
<name>A0AAC8YSJ5_AMIAI</name>
<evidence type="ECO:0000313" key="5">
    <source>
        <dbReference type="Proteomes" id="UP000577697"/>
    </source>
</evidence>
<evidence type="ECO:0000313" key="2">
    <source>
        <dbReference type="EMBL" id="AMS43419.1"/>
    </source>
</evidence>
<reference evidence="2 4" key="1">
    <citation type="submission" date="2016-03" db="EMBL/GenBank/DDBJ databases">
        <title>Complete genome of Aminobacter aminovorans KCTC 2477.</title>
        <authorList>
            <person name="Kim K.M."/>
        </authorList>
    </citation>
    <scope>NUCLEOTIDE SEQUENCE [LARGE SCALE GENOMIC DNA]</scope>
    <source>
        <strain evidence="2 4">KCTC 2477</strain>
    </source>
</reference>
<dbReference type="RefSeq" id="WP_067964031.1">
    <property type="nucleotide sequence ID" value="NZ_CP015005.1"/>
</dbReference>
<feature type="chain" id="PRO_5041965509" evidence="1">
    <location>
        <begin position="29"/>
        <end position="102"/>
    </location>
</feature>
<evidence type="ECO:0000313" key="4">
    <source>
        <dbReference type="Proteomes" id="UP000075755"/>
    </source>
</evidence>
<proteinExistence type="predicted"/>
<keyword evidence="1" id="KW-0732">Signal</keyword>